<keyword evidence="2" id="KW-1185">Reference proteome</keyword>
<gene>
    <name evidence="1" type="ORF">PIB30_024588</name>
</gene>
<proteinExistence type="predicted"/>
<name>A0ABU6U8P3_9FABA</name>
<evidence type="ECO:0000313" key="2">
    <source>
        <dbReference type="Proteomes" id="UP001341840"/>
    </source>
</evidence>
<sequence length="118" mass="13485">MSNLRYPLCGEFMLISSVVAESVCGFHVAASPTHGIEFEQRGCHSLSFMIDASSVLNALLPWRNHKLKYMANLPSSPQILDSSFEDDFYEENSYDLCTWWFEFAAFIQGECYMGYTIE</sequence>
<accession>A0ABU6U8P3</accession>
<organism evidence="1 2">
    <name type="scientific">Stylosanthes scabra</name>
    <dbReference type="NCBI Taxonomy" id="79078"/>
    <lineage>
        <taxon>Eukaryota</taxon>
        <taxon>Viridiplantae</taxon>
        <taxon>Streptophyta</taxon>
        <taxon>Embryophyta</taxon>
        <taxon>Tracheophyta</taxon>
        <taxon>Spermatophyta</taxon>
        <taxon>Magnoliopsida</taxon>
        <taxon>eudicotyledons</taxon>
        <taxon>Gunneridae</taxon>
        <taxon>Pentapetalae</taxon>
        <taxon>rosids</taxon>
        <taxon>fabids</taxon>
        <taxon>Fabales</taxon>
        <taxon>Fabaceae</taxon>
        <taxon>Papilionoideae</taxon>
        <taxon>50 kb inversion clade</taxon>
        <taxon>dalbergioids sensu lato</taxon>
        <taxon>Dalbergieae</taxon>
        <taxon>Pterocarpus clade</taxon>
        <taxon>Stylosanthes</taxon>
    </lineage>
</organism>
<dbReference type="Proteomes" id="UP001341840">
    <property type="component" value="Unassembled WGS sequence"/>
</dbReference>
<reference evidence="1 2" key="1">
    <citation type="journal article" date="2023" name="Plants (Basel)">
        <title>Bridging the Gap: Combining Genomics and Transcriptomics Approaches to Understand Stylosanthes scabra, an Orphan Legume from the Brazilian Caatinga.</title>
        <authorList>
            <person name="Ferreira-Neto J.R.C."/>
            <person name="da Silva M.D."/>
            <person name="Binneck E."/>
            <person name="de Melo N.F."/>
            <person name="da Silva R.H."/>
            <person name="de Melo A.L.T.M."/>
            <person name="Pandolfi V."/>
            <person name="Bustamante F.O."/>
            <person name="Brasileiro-Vidal A.C."/>
            <person name="Benko-Iseppon A.M."/>
        </authorList>
    </citation>
    <scope>NUCLEOTIDE SEQUENCE [LARGE SCALE GENOMIC DNA]</scope>
    <source>
        <tissue evidence="1">Leaves</tissue>
    </source>
</reference>
<protein>
    <submittedName>
        <fullName evidence="1">Uncharacterized protein</fullName>
    </submittedName>
</protein>
<dbReference type="EMBL" id="JASCZI010120917">
    <property type="protein sequence ID" value="MED6157582.1"/>
    <property type="molecule type" value="Genomic_DNA"/>
</dbReference>
<comment type="caution">
    <text evidence="1">The sequence shown here is derived from an EMBL/GenBank/DDBJ whole genome shotgun (WGS) entry which is preliminary data.</text>
</comment>
<evidence type="ECO:0000313" key="1">
    <source>
        <dbReference type="EMBL" id="MED6157582.1"/>
    </source>
</evidence>